<sequence>MNSSNFNNNFEQTILHASIANLNNYIRTLNSSIEYLNNATANVRYMQEHINYYYHMNNYRSRTYNTPLIYSVETGTNTETNTNTEYSTEYFEELSLTNLKNIINNNITECGFSELDEPLNESCSITHEEFLPESRVTKINACQHIFNSQAINEWLITHQTCPNCRYNILIDSNIISYTDQESNVNYFFKADELLKYICFIPQSS</sequence>
<dbReference type="InterPro" id="IPR013083">
    <property type="entry name" value="Znf_RING/FYVE/PHD"/>
</dbReference>
<accession>A0A6C0DY94</accession>
<reference evidence="7" key="1">
    <citation type="journal article" date="2020" name="Nature">
        <title>Giant virus diversity and host interactions through global metagenomics.</title>
        <authorList>
            <person name="Schulz F."/>
            <person name="Roux S."/>
            <person name="Paez-Espino D."/>
            <person name="Jungbluth S."/>
            <person name="Walsh D.A."/>
            <person name="Denef V.J."/>
            <person name="McMahon K.D."/>
            <person name="Konstantinidis K.T."/>
            <person name="Eloe-Fadrosh E.A."/>
            <person name="Kyrpides N.C."/>
            <person name="Woyke T."/>
        </authorList>
    </citation>
    <scope>NUCLEOTIDE SEQUENCE</scope>
    <source>
        <strain evidence="7">GVMAG-M-3300023174-75</strain>
    </source>
</reference>
<proteinExistence type="predicted"/>
<dbReference type="SUPFAM" id="SSF57850">
    <property type="entry name" value="RING/U-box"/>
    <property type="match status" value="1"/>
</dbReference>
<evidence type="ECO:0000256" key="1">
    <source>
        <dbReference type="ARBA" id="ARBA00004370"/>
    </source>
</evidence>
<keyword evidence="2" id="KW-0479">Metal-binding</keyword>
<dbReference type="Pfam" id="PF13639">
    <property type="entry name" value="zf-RING_2"/>
    <property type="match status" value="1"/>
</dbReference>
<evidence type="ECO:0000256" key="5">
    <source>
        <dbReference type="ARBA" id="ARBA00023136"/>
    </source>
</evidence>
<organism evidence="7">
    <name type="scientific">viral metagenome</name>
    <dbReference type="NCBI Taxonomy" id="1070528"/>
    <lineage>
        <taxon>unclassified sequences</taxon>
        <taxon>metagenomes</taxon>
        <taxon>organismal metagenomes</taxon>
    </lineage>
</organism>
<dbReference type="PANTHER" id="PTHR46151">
    <property type="entry name" value="NEP1-INTERACTING PROTEIN-LIKE 2"/>
    <property type="match status" value="1"/>
</dbReference>
<name>A0A6C0DY94_9ZZZZ</name>
<dbReference type="AlphaFoldDB" id="A0A6C0DY94"/>
<evidence type="ECO:0000313" key="7">
    <source>
        <dbReference type="EMBL" id="QHT21029.1"/>
    </source>
</evidence>
<feature type="domain" description="RING-type" evidence="6">
    <location>
        <begin position="122"/>
        <end position="165"/>
    </location>
</feature>
<keyword evidence="4" id="KW-0862">Zinc</keyword>
<keyword evidence="5" id="KW-0472">Membrane</keyword>
<evidence type="ECO:0000256" key="4">
    <source>
        <dbReference type="ARBA" id="ARBA00022833"/>
    </source>
</evidence>
<dbReference type="Gene3D" id="3.30.40.10">
    <property type="entry name" value="Zinc/RING finger domain, C3HC4 (zinc finger)"/>
    <property type="match status" value="1"/>
</dbReference>
<evidence type="ECO:0000259" key="6">
    <source>
        <dbReference type="Pfam" id="PF13639"/>
    </source>
</evidence>
<comment type="subcellular location">
    <subcellularLocation>
        <location evidence="1">Membrane</location>
    </subcellularLocation>
</comment>
<evidence type="ECO:0000256" key="3">
    <source>
        <dbReference type="ARBA" id="ARBA00022771"/>
    </source>
</evidence>
<dbReference type="EMBL" id="MN739684">
    <property type="protein sequence ID" value="QHT21029.1"/>
    <property type="molecule type" value="Genomic_DNA"/>
</dbReference>
<dbReference type="InterPro" id="IPR001841">
    <property type="entry name" value="Znf_RING"/>
</dbReference>
<keyword evidence="3" id="KW-0863">Zinc-finger</keyword>
<dbReference type="PANTHER" id="PTHR46151:SF25">
    <property type="entry name" value="RING-TYPE DOMAIN-CONTAINING PROTEIN"/>
    <property type="match status" value="1"/>
</dbReference>
<dbReference type="GO" id="GO:0008270">
    <property type="term" value="F:zinc ion binding"/>
    <property type="evidence" value="ECO:0007669"/>
    <property type="project" value="UniProtKB-KW"/>
</dbReference>
<evidence type="ECO:0000256" key="2">
    <source>
        <dbReference type="ARBA" id="ARBA00022723"/>
    </source>
</evidence>
<protein>
    <recommendedName>
        <fullName evidence="6">RING-type domain-containing protein</fullName>
    </recommendedName>
</protein>
<dbReference type="GO" id="GO:0016020">
    <property type="term" value="C:membrane"/>
    <property type="evidence" value="ECO:0007669"/>
    <property type="project" value="UniProtKB-SubCell"/>
</dbReference>